<evidence type="ECO:0000256" key="8">
    <source>
        <dbReference type="ARBA" id="ARBA00023004"/>
    </source>
</evidence>
<evidence type="ECO:0000256" key="5">
    <source>
        <dbReference type="ARBA" id="ARBA00022643"/>
    </source>
</evidence>
<dbReference type="InterPro" id="IPR023753">
    <property type="entry name" value="FAD/NAD-binding_dom"/>
</dbReference>
<dbReference type="GO" id="GO:0033543">
    <property type="term" value="P:fatty acid beta-oxidation, unsaturated, even number, reductase/isomerase pathway"/>
    <property type="evidence" value="ECO:0007669"/>
    <property type="project" value="TreeGrafter"/>
</dbReference>
<dbReference type="PANTHER" id="PTHR42917:SF2">
    <property type="entry name" value="2,4-DIENOYL-COA REDUCTASE [(2E)-ENOYL-COA-PRODUCING]"/>
    <property type="match status" value="1"/>
</dbReference>
<evidence type="ECO:0000256" key="3">
    <source>
        <dbReference type="ARBA" id="ARBA00011048"/>
    </source>
</evidence>
<sequence>MGCAPGDARIQQSLCRMHQTGSGGMKSGMAVNASGGLEFFLGRQTRRAVYRSCAPHFYKARCMPYRLLLSELDLGFTTLRNRVVMGSMHTGMEDRFWNYPKLAAYFRERAKGGAGLIITGGISPNRQGWLLPFGGTLNSVFDLRNHRLLTDAVHAEGGKIALQILHAGRYGYQPFVVSASALKSPISKFKPRALTLAGVAKTVRDYARCARLAQRAGYDGVEIMGSEGYLLNQFLCPRTNRRTDAYGGSLENRLRLAREIVESVRAACGERFIVVYRLSLIDLVEGGNTWDETVQVAQALEAAGVTMFNTGIGWHEARVPTIVTSVPRAAFAPLSARLKAAVKVPVIVSNRINTPEVAEDLLAQGAGDLVSLARPLLADPDFVIKTAEGRAHEINTCIACNQACLDHTFQNRRASCLVNPRAGRETELVYRPLGGQQTPRAIAVVGAGPAGLSAATVAASRGHRVTLFDASATIGGQFNLAMCVPGKEEFSETIRYFQSQLQRHSVDVRLATRVDAALLAAGGYDDVIVATGIVPRRPAIAGIDGPNVLTYVDVLRGAPVGRSVAVIGAGGIGFDVSEFLLHHPGEPLPQARDAWLDEWGVDLTVRERGGLKAPAPAQPVRDIWLLQRKAGKLGAGLGKTSGWVHRATLARNGVRMLDGVSYLEIGARGLKIAREGTEQWLEVETIVICAGQDSLRDLQPATPPADGPRYHVIGGAALATELDAKRAIREGAELAARL</sequence>
<dbReference type="GO" id="GO:0051536">
    <property type="term" value="F:iron-sulfur cluster binding"/>
    <property type="evidence" value="ECO:0007669"/>
    <property type="project" value="UniProtKB-KW"/>
</dbReference>
<dbReference type="Proteomes" id="UP000185151">
    <property type="component" value="Unassembled WGS sequence"/>
</dbReference>
<keyword evidence="7" id="KW-0560">Oxidoreductase</keyword>
<accession>A0A1N6KW47</accession>
<comment type="cofactor">
    <cofactor evidence="2">
        <name>[4Fe-4S] cluster</name>
        <dbReference type="ChEBI" id="CHEBI:49883"/>
    </cofactor>
</comment>
<evidence type="ECO:0000313" key="12">
    <source>
        <dbReference type="EMBL" id="SIO60725.1"/>
    </source>
</evidence>
<dbReference type="GO" id="GO:0010181">
    <property type="term" value="F:FMN binding"/>
    <property type="evidence" value="ECO:0007669"/>
    <property type="project" value="InterPro"/>
</dbReference>
<keyword evidence="9" id="KW-0411">Iron-sulfur</keyword>
<reference evidence="12 13" key="1">
    <citation type="submission" date="2016-11" db="EMBL/GenBank/DDBJ databases">
        <authorList>
            <person name="Jaros S."/>
            <person name="Januszkiewicz K."/>
            <person name="Wedrychowicz H."/>
        </authorList>
    </citation>
    <scope>NUCLEOTIDE SEQUENCE [LARGE SCALE GENOMIC DNA]</scope>
    <source>
        <strain evidence="12 13">GAS95</strain>
    </source>
</reference>
<gene>
    <name evidence="12" type="ORF">SAMN05444165_4976</name>
</gene>
<evidence type="ECO:0000259" key="11">
    <source>
        <dbReference type="Pfam" id="PF07992"/>
    </source>
</evidence>
<keyword evidence="8" id="KW-0408">Iron</keyword>
<comment type="cofactor">
    <cofactor evidence="1">
        <name>FMN</name>
        <dbReference type="ChEBI" id="CHEBI:58210"/>
    </cofactor>
</comment>
<organism evidence="12 13">
    <name type="scientific">Paraburkholderia phenazinium</name>
    <dbReference type="NCBI Taxonomy" id="60549"/>
    <lineage>
        <taxon>Bacteria</taxon>
        <taxon>Pseudomonadati</taxon>
        <taxon>Pseudomonadota</taxon>
        <taxon>Betaproteobacteria</taxon>
        <taxon>Burkholderiales</taxon>
        <taxon>Burkholderiaceae</taxon>
        <taxon>Paraburkholderia</taxon>
    </lineage>
</organism>
<evidence type="ECO:0000313" key="13">
    <source>
        <dbReference type="Proteomes" id="UP000185151"/>
    </source>
</evidence>
<evidence type="ECO:0000256" key="9">
    <source>
        <dbReference type="ARBA" id="ARBA00023014"/>
    </source>
</evidence>
<evidence type="ECO:0000256" key="7">
    <source>
        <dbReference type="ARBA" id="ARBA00023002"/>
    </source>
</evidence>
<dbReference type="Gene3D" id="3.50.50.60">
    <property type="entry name" value="FAD/NAD(P)-binding domain"/>
    <property type="match status" value="1"/>
</dbReference>
<dbReference type="CDD" id="cd02930">
    <property type="entry name" value="DCR_FMN"/>
    <property type="match status" value="1"/>
</dbReference>
<keyword evidence="5" id="KW-0288">FMN</keyword>
<keyword evidence="4" id="KW-0285">Flavoprotein</keyword>
<name>A0A1N6KW47_9BURK</name>
<dbReference type="InterPro" id="IPR036188">
    <property type="entry name" value="FAD/NAD-bd_sf"/>
</dbReference>
<dbReference type="InterPro" id="IPR051793">
    <property type="entry name" value="NADH:flavin_oxidoreductase"/>
</dbReference>
<dbReference type="SUPFAM" id="SSF51395">
    <property type="entry name" value="FMN-linked oxidoreductases"/>
    <property type="match status" value="1"/>
</dbReference>
<evidence type="ECO:0000256" key="4">
    <source>
        <dbReference type="ARBA" id="ARBA00022630"/>
    </source>
</evidence>
<dbReference type="SUPFAM" id="SSF51905">
    <property type="entry name" value="FAD/NAD(P)-binding domain"/>
    <property type="match status" value="1"/>
</dbReference>
<dbReference type="PRINTS" id="PR00368">
    <property type="entry name" value="FADPNR"/>
</dbReference>
<proteinExistence type="inferred from homology"/>
<dbReference type="Pfam" id="PF07992">
    <property type="entry name" value="Pyr_redox_2"/>
    <property type="match status" value="1"/>
</dbReference>
<dbReference type="SUPFAM" id="SSF51971">
    <property type="entry name" value="Nucleotide-binding domain"/>
    <property type="match status" value="1"/>
</dbReference>
<dbReference type="Gene3D" id="3.40.50.720">
    <property type="entry name" value="NAD(P)-binding Rossmann-like Domain"/>
    <property type="match status" value="1"/>
</dbReference>
<dbReference type="Gene3D" id="3.20.20.70">
    <property type="entry name" value="Aldolase class I"/>
    <property type="match status" value="1"/>
</dbReference>
<feature type="domain" description="NADH:flavin oxidoreductase/NADH oxidase N-terminal" evidence="10">
    <location>
        <begin position="72"/>
        <end position="392"/>
    </location>
</feature>
<dbReference type="InterPro" id="IPR013785">
    <property type="entry name" value="Aldolase_TIM"/>
</dbReference>
<protein>
    <submittedName>
        <fullName evidence="12">2,4-dienoyl-CoA reductase</fullName>
    </submittedName>
</protein>
<evidence type="ECO:0000256" key="1">
    <source>
        <dbReference type="ARBA" id="ARBA00001917"/>
    </source>
</evidence>
<dbReference type="Pfam" id="PF00724">
    <property type="entry name" value="Oxidored_FMN"/>
    <property type="match status" value="1"/>
</dbReference>
<dbReference type="GO" id="GO:0008670">
    <property type="term" value="F:2,4-dienoyl-CoA reductase (NADPH) activity"/>
    <property type="evidence" value="ECO:0007669"/>
    <property type="project" value="TreeGrafter"/>
</dbReference>
<evidence type="ECO:0000259" key="10">
    <source>
        <dbReference type="Pfam" id="PF00724"/>
    </source>
</evidence>
<keyword evidence="6" id="KW-0479">Metal-binding</keyword>
<dbReference type="GO" id="GO:0046872">
    <property type="term" value="F:metal ion binding"/>
    <property type="evidence" value="ECO:0007669"/>
    <property type="project" value="UniProtKB-KW"/>
</dbReference>
<keyword evidence="13" id="KW-1185">Reference proteome</keyword>
<dbReference type="EMBL" id="FSRU01000002">
    <property type="protein sequence ID" value="SIO60725.1"/>
    <property type="molecule type" value="Genomic_DNA"/>
</dbReference>
<evidence type="ECO:0000256" key="2">
    <source>
        <dbReference type="ARBA" id="ARBA00001966"/>
    </source>
</evidence>
<dbReference type="AlphaFoldDB" id="A0A1N6KW47"/>
<evidence type="ECO:0000256" key="6">
    <source>
        <dbReference type="ARBA" id="ARBA00022723"/>
    </source>
</evidence>
<feature type="domain" description="FAD/NAD(P)-binding" evidence="11">
    <location>
        <begin position="442"/>
        <end position="694"/>
    </location>
</feature>
<dbReference type="InterPro" id="IPR001155">
    <property type="entry name" value="OxRdtase_FMN_N"/>
</dbReference>
<comment type="similarity">
    <text evidence="3">In the N-terminal section; belongs to the NADH:flavin oxidoreductase/NADH oxidase family.</text>
</comment>
<dbReference type="PANTHER" id="PTHR42917">
    <property type="entry name" value="2,4-DIENOYL-COA REDUCTASE"/>
    <property type="match status" value="1"/>
</dbReference>